<keyword evidence="1" id="KW-0732">Signal</keyword>
<evidence type="ECO:0008006" key="4">
    <source>
        <dbReference type="Google" id="ProtNLM"/>
    </source>
</evidence>
<sequence length="130" mass="14515">MLLHCWTSSRSLSTLIVTGWATAGWSMPRSPFETTWRIVSHAIPAATRQKVRWVSAAEVEGEVARSAGDRAARAVVRAVAANRGELPSGDALRALWRLPSLGGRRRTFFLFCFVFVFRFSRKGHGPRVLF</sequence>
<protein>
    <recommendedName>
        <fullName evidence="4">Secreted protein</fullName>
    </recommendedName>
</protein>
<evidence type="ECO:0000256" key="1">
    <source>
        <dbReference type="SAM" id="SignalP"/>
    </source>
</evidence>
<gene>
    <name evidence="2" type="ORF">PCOR1329_LOCUS82104</name>
</gene>
<accession>A0ABN9Y801</accession>
<feature type="chain" id="PRO_5045626889" description="Secreted protein" evidence="1">
    <location>
        <begin position="22"/>
        <end position="130"/>
    </location>
</feature>
<name>A0ABN9Y801_9DINO</name>
<organism evidence="2 3">
    <name type="scientific">Prorocentrum cordatum</name>
    <dbReference type="NCBI Taxonomy" id="2364126"/>
    <lineage>
        <taxon>Eukaryota</taxon>
        <taxon>Sar</taxon>
        <taxon>Alveolata</taxon>
        <taxon>Dinophyceae</taxon>
        <taxon>Prorocentrales</taxon>
        <taxon>Prorocentraceae</taxon>
        <taxon>Prorocentrum</taxon>
    </lineage>
</organism>
<dbReference type="Proteomes" id="UP001189429">
    <property type="component" value="Unassembled WGS sequence"/>
</dbReference>
<dbReference type="EMBL" id="CAUYUJ010021773">
    <property type="protein sequence ID" value="CAK0906943.1"/>
    <property type="molecule type" value="Genomic_DNA"/>
</dbReference>
<feature type="signal peptide" evidence="1">
    <location>
        <begin position="1"/>
        <end position="21"/>
    </location>
</feature>
<evidence type="ECO:0000313" key="2">
    <source>
        <dbReference type="EMBL" id="CAK0906943.1"/>
    </source>
</evidence>
<evidence type="ECO:0000313" key="3">
    <source>
        <dbReference type="Proteomes" id="UP001189429"/>
    </source>
</evidence>
<proteinExistence type="predicted"/>
<keyword evidence="3" id="KW-1185">Reference proteome</keyword>
<comment type="caution">
    <text evidence="2">The sequence shown here is derived from an EMBL/GenBank/DDBJ whole genome shotgun (WGS) entry which is preliminary data.</text>
</comment>
<reference evidence="2" key="1">
    <citation type="submission" date="2023-10" db="EMBL/GenBank/DDBJ databases">
        <authorList>
            <person name="Chen Y."/>
            <person name="Shah S."/>
            <person name="Dougan E. K."/>
            <person name="Thang M."/>
            <person name="Chan C."/>
        </authorList>
    </citation>
    <scope>NUCLEOTIDE SEQUENCE [LARGE SCALE GENOMIC DNA]</scope>
</reference>